<comment type="caution">
    <text evidence="1">The sequence shown here is derived from an EMBL/GenBank/DDBJ whole genome shotgun (WGS) entry which is preliminary data.</text>
</comment>
<name>A0AAD7G452_MYCRO</name>
<accession>A0AAD7G452</accession>
<proteinExistence type="predicted"/>
<gene>
    <name evidence="1" type="ORF">B0H17DRAFT_864853</name>
</gene>
<dbReference type="EMBL" id="JARKIE010000322">
    <property type="protein sequence ID" value="KAJ7654328.1"/>
    <property type="molecule type" value="Genomic_DNA"/>
</dbReference>
<dbReference type="AlphaFoldDB" id="A0AAD7G452"/>
<feature type="non-terminal residue" evidence="1">
    <location>
        <position position="1"/>
    </location>
</feature>
<sequence length="123" mass="14025">YKDVLRTNFAPSDQGCRHIRDLVVAPAKELEKTTAEILRLKAMLAPLIRKRDELTEFIDSHLALVSPARRLPDDIIREIFTATLPSDHQPKMTSRESPLLISRICSGWRSLALSMPRLWASLH</sequence>
<feature type="non-terminal residue" evidence="1">
    <location>
        <position position="123"/>
    </location>
</feature>
<dbReference type="Proteomes" id="UP001221757">
    <property type="component" value="Unassembled WGS sequence"/>
</dbReference>
<evidence type="ECO:0000313" key="1">
    <source>
        <dbReference type="EMBL" id="KAJ7654328.1"/>
    </source>
</evidence>
<protein>
    <recommendedName>
        <fullName evidence="3">F-box domain-containing protein</fullName>
    </recommendedName>
</protein>
<organism evidence="1 2">
    <name type="scientific">Mycena rosella</name>
    <name type="common">Pink bonnet</name>
    <name type="synonym">Agaricus rosellus</name>
    <dbReference type="NCBI Taxonomy" id="1033263"/>
    <lineage>
        <taxon>Eukaryota</taxon>
        <taxon>Fungi</taxon>
        <taxon>Dikarya</taxon>
        <taxon>Basidiomycota</taxon>
        <taxon>Agaricomycotina</taxon>
        <taxon>Agaricomycetes</taxon>
        <taxon>Agaricomycetidae</taxon>
        <taxon>Agaricales</taxon>
        <taxon>Marasmiineae</taxon>
        <taxon>Mycenaceae</taxon>
        <taxon>Mycena</taxon>
    </lineage>
</organism>
<keyword evidence="2" id="KW-1185">Reference proteome</keyword>
<evidence type="ECO:0008006" key="3">
    <source>
        <dbReference type="Google" id="ProtNLM"/>
    </source>
</evidence>
<dbReference type="Gene3D" id="1.20.1280.50">
    <property type="match status" value="1"/>
</dbReference>
<evidence type="ECO:0000313" key="2">
    <source>
        <dbReference type="Proteomes" id="UP001221757"/>
    </source>
</evidence>
<reference evidence="1" key="1">
    <citation type="submission" date="2023-03" db="EMBL/GenBank/DDBJ databases">
        <title>Massive genome expansion in bonnet fungi (Mycena s.s.) driven by repeated elements and novel gene families across ecological guilds.</title>
        <authorList>
            <consortium name="Lawrence Berkeley National Laboratory"/>
            <person name="Harder C.B."/>
            <person name="Miyauchi S."/>
            <person name="Viragh M."/>
            <person name="Kuo A."/>
            <person name="Thoen E."/>
            <person name="Andreopoulos B."/>
            <person name="Lu D."/>
            <person name="Skrede I."/>
            <person name="Drula E."/>
            <person name="Henrissat B."/>
            <person name="Morin E."/>
            <person name="Kohler A."/>
            <person name="Barry K."/>
            <person name="LaButti K."/>
            <person name="Morin E."/>
            <person name="Salamov A."/>
            <person name="Lipzen A."/>
            <person name="Mereny Z."/>
            <person name="Hegedus B."/>
            <person name="Baldrian P."/>
            <person name="Stursova M."/>
            <person name="Weitz H."/>
            <person name="Taylor A."/>
            <person name="Grigoriev I.V."/>
            <person name="Nagy L.G."/>
            <person name="Martin F."/>
            <person name="Kauserud H."/>
        </authorList>
    </citation>
    <scope>NUCLEOTIDE SEQUENCE</scope>
    <source>
        <strain evidence="1">CBHHK067</strain>
    </source>
</reference>